<gene>
    <name evidence="5" type="ORF">LMI_0728</name>
    <name evidence="6" type="ORF">SAMN02982997_02285</name>
</gene>
<dbReference type="Proteomes" id="UP000032414">
    <property type="component" value="Chromosome I"/>
</dbReference>
<dbReference type="EMBL" id="FMVN01000011">
    <property type="protein sequence ID" value="SCY62317.1"/>
    <property type="molecule type" value="Genomic_DNA"/>
</dbReference>
<dbReference type="InterPro" id="IPR002110">
    <property type="entry name" value="Ankyrin_rpt"/>
</dbReference>
<dbReference type="SMART" id="SM00248">
    <property type="entry name" value="ANK"/>
    <property type="match status" value="3"/>
</dbReference>
<keyword evidence="8" id="KW-1185">Reference proteome</keyword>
<name>A0A098GDJ7_LEGMI</name>
<dbReference type="SUPFAM" id="SSF48403">
    <property type="entry name" value="Ankyrin repeat"/>
    <property type="match status" value="1"/>
</dbReference>
<dbReference type="PANTHER" id="PTHR24198">
    <property type="entry name" value="ANKYRIN REPEAT AND PROTEIN KINASE DOMAIN-CONTAINING PROTEIN"/>
    <property type="match status" value="1"/>
</dbReference>
<dbReference type="HOGENOM" id="CLU_707743_0_0_6"/>
<dbReference type="Gene3D" id="1.25.40.20">
    <property type="entry name" value="Ankyrin repeat-containing domain"/>
    <property type="match status" value="1"/>
</dbReference>
<dbReference type="KEGG" id="tmc:LMI_0728"/>
<feature type="compositionally biased region" description="Acidic residues" evidence="4">
    <location>
        <begin position="294"/>
        <end position="334"/>
    </location>
</feature>
<reference evidence="6 8" key="3">
    <citation type="submission" date="2016-10" db="EMBL/GenBank/DDBJ databases">
        <authorList>
            <person name="Varghese N."/>
            <person name="Submissions S."/>
        </authorList>
    </citation>
    <scope>NUCLEOTIDE SEQUENCE [LARGE SCALE GENOMIC DNA]</scope>
    <source>
        <strain evidence="6 8">ATCC 33218</strain>
    </source>
</reference>
<dbReference type="Pfam" id="PF12796">
    <property type="entry name" value="Ank_2"/>
    <property type="match status" value="1"/>
</dbReference>
<feature type="region of interest" description="Disordered" evidence="4">
    <location>
        <begin position="290"/>
        <end position="363"/>
    </location>
</feature>
<dbReference type="AlphaFoldDB" id="A0A098GDJ7"/>
<evidence type="ECO:0000313" key="7">
    <source>
        <dbReference type="Proteomes" id="UP000032414"/>
    </source>
</evidence>
<evidence type="ECO:0000256" key="2">
    <source>
        <dbReference type="ARBA" id="ARBA00023043"/>
    </source>
</evidence>
<feature type="coiled-coil region" evidence="3">
    <location>
        <begin position="240"/>
        <end position="281"/>
    </location>
</feature>
<proteinExistence type="predicted"/>
<dbReference type="PANTHER" id="PTHR24198:SF165">
    <property type="entry name" value="ANKYRIN REPEAT-CONTAINING PROTEIN-RELATED"/>
    <property type="match status" value="1"/>
</dbReference>
<organism evidence="5 7">
    <name type="scientific">Legionella micdadei</name>
    <name type="common">Tatlockia micdadei</name>
    <dbReference type="NCBI Taxonomy" id="451"/>
    <lineage>
        <taxon>Bacteria</taxon>
        <taxon>Pseudomonadati</taxon>
        <taxon>Pseudomonadota</taxon>
        <taxon>Gammaproteobacteria</taxon>
        <taxon>Legionellales</taxon>
        <taxon>Legionellaceae</taxon>
        <taxon>Legionella</taxon>
    </lineage>
</organism>
<protein>
    <submittedName>
        <fullName evidence="5">Uncharacterized protein</fullName>
    </submittedName>
</protein>
<dbReference type="Proteomes" id="UP000182998">
    <property type="component" value="Unassembled WGS sequence"/>
</dbReference>
<feature type="compositionally biased region" description="Basic and acidic residues" evidence="4">
    <location>
        <begin position="335"/>
        <end position="354"/>
    </location>
</feature>
<reference evidence="5" key="2">
    <citation type="submission" date="2014-09" db="EMBL/GenBank/DDBJ databases">
        <authorList>
            <person name="GOMEZ-VALERO Laura"/>
        </authorList>
    </citation>
    <scope>NUCLEOTIDE SEQUENCE</scope>
    <source>
        <strain evidence="5">ATCC33218</strain>
    </source>
</reference>
<keyword evidence="1" id="KW-0677">Repeat</keyword>
<evidence type="ECO:0000256" key="4">
    <source>
        <dbReference type="SAM" id="MobiDB-lite"/>
    </source>
</evidence>
<sequence length="390" mass="44062">MTNIIIEFFNAIAQNDLEKIKKVKEQRIISGNACYKQLTALGLALSLGKEDVVKLLLEFERIDVNQPTQFRGKDGAIIYGTPLSICVHHNKPSLLQTLLEKNADPNLANQDKSIPLMWAFFFGHTECVNLLSAKSDWQSKDKNGLTVHDLHIASQVAEKDGYSSLYQYQKQHKCSHPALIARFKATQSQTGSAQPVQSLLTQSVQVRSVSAPALAETKKKTNQNPGVTRHITKKNPSNNLKGLVAKIKNLEAQIASKDELIESLRKEIEELKSLVAKQEMQISSTTMNCRYESITDEDEVTTDEDEVTTDEDEVTTDEDEVTTDEDEVTTDEDEVTRREIVVEEQDDKREDQDNRQTQQSEYSFFTRAHKLRIDYLLSNDDNSTPKLDSV</sequence>
<evidence type="ECO:0000313" key="6">
    <source>
        <dbReference type="EMBL" id="SCY62317.1"/>
    </source>
</evidence>
<reference evidence="7" key="1">
    <citation type="submission" date="2014-09" db="EMBL/GenBank/DDBJ databases">
        <authorList>
            <person name="Gomez-Valero L."/>
        </authorList>
    </citation>
    <scope>NUCLEOTIDE SEQUENCE [LARGE SCALE GENOMIC DNA]</scope>
    <source>
        <strain evidence="7">ATCC33218</strain>
    </source>
</reference>
<evidence type="ECO:0000313" key="5">
    <source>
        <dbReference type="EMBL" id="CEG60052.1"/>
    </source>
</evidence>
<dbReference type="STRING" id="451.B6N58_11765"/>
<keyword evidence="2" id="KW-0040">ANK repeat</keyword>
<evidence type="ECO:0000256" key="3">
    <source>
        <dbReference type="SAM" id="Coils"/>
    </source>
</evidence>
<evidence type="ECO:0000256" key="1">
    <source>
        <dbReference type="ARBA" id="ARBA00022737"/>
    </source>
</evidence>
<keyword evidence="3" id="KW-0175">Coiled coil</keyword>
<dbReference type="OrthoDB" id="5652173at2"/>
<dbReference type="EMBL" id="LN614830">
    <property type="protein sequence ID" value="CEG60052.1"/>
    <property type="molecule type" value="Genomic_DNA"/>
</dbReference>
<evidence type="ECO:0000313" key="8">
    <source>
        <dbReference type="Proteomes" id="UP000182998"/>
    </source>
</evidence>
<accession>A0A098GDJ7</accession>
<dbReference type="RefSeq" id="WP_045098528.1">
    <property type="nucleotide sequence ID" value="NZ_FMVN01000011.1"/>
</dbReference>
<dbReference type="InterPro" id="IPR036770">
    <property type="entry name" value="Ankyrin_rpt-contain_sf"/>
</dbReference>